<feature type="region of interest" description="Disordered" evidence="1">
    <location>
        <begin position="558"/>
        <end position="592"/>
    </location>
</feature>
<accession>A0A6H5HWC9</accession>
<dbReference type="AlphaFoldDB" id="A0A6H5HWC9"/>
<feature type="region of interest" description="Disordered" evidence="1">
    <location>
        <begin position="801"/>
        <end position="823"/>
    </location>
</feature>
<feature type="compositionally biased region" description="Low complexity" evidence="1">
    <location>
        <begin position="291"/>
        <end position="303"/>
    </location>
</feature>
<feature type="region of interest" description="Disordered" evidence="1">
    <location>
        <begin position="235"/>
        <end position="303"/>
    </location>
</feature>
<evidence type="ECO:0000313" key="3">
    <source>
        <dbReference type="Proteomes" id="UP000479190"/>
    </source>
</evidence>
<sequence>MILRGHPSTAVARIQLTGRQCDELCFCASRNSAFTSSVACRPRKVLLRRSLLPMSKCACTTDRLVGRKVGVRRRHASECGRVHAGRVRPKLLMGLYAQRSWDFPTNACWTSCLSSGEPTDRRVPRTRWFRRPPEFQGQPESGQQESIKRGRSSLTNHIHYWGYQEQQEEALLQRRGLDTAIWSLHMELCNGDTGLLPSSRFNTLMSMLAVDQCPSTCLLRGNVRFGRYTISGPPRRRALADLSTPPRGRQRRRTPRDIEKMAGAMGPVNQRLLNEPAHSEHPRSRRGGEASPSPSSSTKLTSSFSQRTSQSWLLAILLYCRRGCSSCTGAHVWSTVILSRRVICSPHNWSNIINGSHRVRCEHKQELKMTFLSRHSSVFAVNAYPKSTANTETANMKTRKRVVWKRYKQQNIIPTTIIKITIYMKKLYNKILSDHEGYLVTSSWVEMVTSITTPDGEIFDIPAELQEVSLHTELMKTDIYKEIKITNLKRNQKRNVWILLNAELKTAYVPNIAIKLDPLHDLLRKDREFKWTEECQKSFDEMKKILCSQPSREAELDLAVGSPSELARRPDNQSSTASPTSANQVQGQSSRPRLLRHRELGCLLSNFSQSRLRFLSITLPADARGILGTKFFANNNVVTDYEHKLMILENCMIAFCNEAYEAEKEETHNQPRKMAPMRRIISTEKTDKSGHTQRVAHGSTYDAIESHSALVSAHKMAPLERKIHYWTMKTLSATVKHRHRSLKIPEILKILKNLESLKIPKILEILKIPKILKFLKFLKFLKILKFLKNLKIEKERLLNREPRRSLNPEKITPTLPKSKSGQKKKNAKAMFALSSSIDYSQLDYLVNCASANEMWKKLSNIHEQKSTSNKLALTTKFHEYRKSPNDSIAQHVAKIENIASQLKDIGQTVSDVMIMAKIISTLPSKYNAFISTWDSVPDTDQTMDKLRERLLREETRMSADDDIPRAFAATTIDAKNNGRKQPDKKASSFSLRPPIHPSKTAAQSEKCVRSSNPRVQCSLLRICQLVFGQKPQTRLSPRRGLTRLAIDGAQHSHDEVRSENHTHKRAPDAGAKAQQERMMASEARTTLTR</sequence>
<feature type="region of interest" description="Disordered" evidence="1">
    <location>
        <begin position="1050"/>
        <end position="1089"/>
    </location>
</feature>
<feature type="compositionally biased region" description="Basic and acidic residues" evidence="1">
    <location>
        <begin position="1050"/>
        <end position="1067"/>
    </location>
</feature>
<dbReference type="Pfam" id="PF14223">
    <property type="entry name" value="Retrotran_gag_2"/>
    <property type="match status" value="1"/>
</dbReference>
<reference evidence="2 3" key="1">
    <citation type="submission" date="2020-02" db="EMBL/GenBank/DDBJ databases">
        <authorList>
            <person name="Ferguson B K."/>
        </authorList>
    </citation>
    <scope>NUCLEOTIDE SEQUENCE [LARGE SCALE GENOMIC DNA]</scope>
</reference>
<gene>
    <name evidence="2" type="ORF">TBRA_LOCUS310</name>
</gene>
<protein>
    <submittedName>
        <fullName evidence="2">Uncharacterized protein</fullName>
    </submittedName>
</protein>
<dbReference type="InterPro" id="IPR043502">
    <property type="entry name" value="DNA/RNA_pol_sf"/>
</dbReference>
<dbReference type="GO" id="GO:0071897">
    <property type="term" value="P:DNA biosynthetic process"/>
    <property type="evidence" value="ECO:0007669"/>
    <property type="project" value="UniProtKB-ARBA"/>
</dbReference>
<dbReference type="Gene3D" id="3.30.70.270">
    <property type="match status" value="1"/>
</dbReference>
<dbReference type="Proteomes" id="UP000479190">
    <property type="component" value="Unassembled WGS sequence"/>
</dbReference>
<feature type="compositionally biased region" description="Polar residues" evidence="1">
    <location>
        <begin position="572"/>
        <end position="591"/>
    </location>
</feature>
<organism evidence="2 3">
    <name type="scientific">Trichogramma brassicae</name>
    <dbReference type="NCBI Taxonomy" id="86971"/>
    <lineage>
        <taxon>Eukaryota</taxon>
        <taxon>Metazoa</taxon>
        <taxon>Ecdysozoa</taxon>
        <taxon>Arthropoda</taxon>
        <taxon>Hexapoda</taxon>
        <taxon>Insecta</taxon>
        <taxon>Pterygota</taxon>
        <taxon>Neoptera</taxon>
        <taxon>Endopterygota</taxon>
        <taxon>Hymenoptera</taxon>
        <taxon>Apocrita</taxon>
        <taxon>Proctotrupomorpha</taxon>
        <taxon>Chalcidoidea</taxon>
        <taxon>Trichogrammatidae</taxon>
        <taxon>Trichogramma</taxon>
    </lineage>
</organism>
<dbReference type="PANTHER" id="PTHR47481:SF7">
    <property type="entry name" value="CCHC-TYPE DOMAIN-CONTAINING PROTEIN"/>
    <property type="match status" value="1"/>
</dbReference>
<dbReference type="SUPFAM" id="SSF56672">
    <property type="entry name" value="DNA/RNA polymerases"/>
    <property type="match status" value="1"/>
</dbReference>
<keyword evidence="3" id="KW-1185">Reference proteome</keyword>
<dbReference type="PANTHER" id="PTHR47481">
    <property type="match status" value="1"/>
</dbReference>
<feature type="region of interest" description="Disordered" evidence="1">
    <location>
        <begin position="970"/>
        <end position="1007"/>
    </location>
</feature>
<evidence type="ECO:0000313" key="2">
    <source>
        <dbReference type="EMBL" id="CAB0028080.1"/>
    </source>
</evidence>
<evidence type="ECO:0000256" key="1">
    <source>
        <dbReference type="SAM" id="MobiDB-lite"/>
    </source>
</evidence>
<proteinExistence type="predicted"/>
<dbReference type="InterPro" id="IPR043128">
    <property type="entry name" value="Rev_trsase/Diguanyl_cyclase"/>
</dbReference>
<feature type="compositionally biased region" description="Basic and acidic residues" evidence="1">
    <location>
        <begin position="277"/>
        <end position="288"/>
    </location>
</feature>
<dbReference type="EMBL" id="CADCXV010000069">
    <property type="protein sequence ID" value="CAB0028080.1"/>
    <property type="molecule type" value="Genomic_DNA"/>
</dbReference>
<name>A0A6H5HWC9_9HYME</name>